<proteinExistence type="inferred from homology"/>
<gene>
    <name evidence="6" type="primary">atsA_19</name>
    <name evidence="6" type="ORF">Pan161_33680</name>
</gene>
<sequence length="665" mass="75578" precursor="true">MRHFLCFLSLVFSLSLTTAPLDAAEQRNVLILFSDNQNWNDCGCYGNSVVKTPHIDQLAREGTRYQNAFATTASCGPSRGVFYTGLHVHANGQYGHPHGDHNFRLKPKVETVFALLDKNQYRTAMIGKYHLFPEDTTIDFQPKVSGYRVKEMADLATEFLNQKSEKPFFLVMGYHDPHPTSRTQPEWGVKVKESGMSLTNYDPQKISVPSYLPDRPEVREGLAGYYQQISYLDEGIGCVLKALEAAGQADNTLVIFTSDHGSSEPGAMANHYDPGVRIPFIIRDPILPEAERGVVSDAMVSLLDITPTVLDWTDTKGPKYKLHGRSILPTVGKEHTPDWDEVCLSHVFHEVTMYYPMRTLRTRDYKLIWNLEWRSKYPLPIDTLSRATWNETLKLQEPVLGQRSVHKFLFRDEVELYDLKQDPDEVVNLACQPEYQALRKELSEKLLEHLKQTDDLWLKQYTLPISCASEVEEQEAAYKPLFNGRDLTGWTLKRANRKGYHVKEGKLVCPADGGGFLFTEKEYADFSLKFDFKLTKAANNGIAVRCPLVDQKPAYEGMEIQVLDNKGYPKKLKPAQYHGSVYDVIPAKRGALKPVGEWNHEEIICRGSKITVIVNEIPVLQTNLADIKDEQVRARHPGLKNQRGHIGLLGHGSHVEYKNIRIKEF</sequence>
<dbReference type="Pfam" id="PF06439">
    <property type="entry name" value="3keto-disac_hyd"/>
    <property type="match status" value="1"/>
</dbReference>
<dbReference type="GO" id="GO:0004065">
    <property type="term" value="F:arylsulfatase activity"/>
    <property type="evidence" value="ECO:0007669"/>
    <property type="project" value="UniProtKB-EC"/>
</dbReference>
<evidence type="ECO:0000256" key="3">
    <source>
        <dbReference type="SAM" id="SignalP"/>
    </source>
</evidence>
<dbReference type="InterPro" id="IPR010496">
    <property type="entry name" value="AL/BT2_dom"/>
</dbReference>
<accession>A0A517VFE0</accession>
<protein>
    <submittedName>
        <fullName evidence="6">Arylsulfatase</fullName>
        <ecNumber evidence="6">3.1.6.1</ecNumber>
    </submittedName>
</protein>
<dbReference type="Gene3D" id="3.40.720.10">
    <property type="entry name" value="Alkaline Phosphatase, subunit A"/>
    <property type="match status" value="1"/>
</dbReference>
<dbReference type="KEGG" id="gax:Pan161_33680"/>
<feature type="chain" id="PRO_5022102284" evidence="3">
    <location>
        <begin position="24"/>
        <end position="665"/>
    </location>
</feature>
<dbReference type="InterPro" id="IPR050738">
    <property type="entry name" value="Sulfatase"/>
</dbReference>
<dbReference type="SUPFAM" id="SSF53649">
    <property type="entry name" value="Alkaline phosphatase-like"/>
    <property type="match status" value="1"/>
</dbReference>
<dbReference type="AlphaFoldDB" id="A0A517VFE0"/>
<dbReference type="PANTHER" id="PTHR42693">
    <property type="entry name" value="ARYLSULFATASE FAMILY MEMBER"/>
    <property type="match status" value="1"/>
</dbReference>
<feature type="signal peptide" evidence="3">
    <location>
        <begin position="1"/>
        <end position="23"/>
    </location>
</feature>
<name>A0A517VFE0_9PLAN</name>
<feature type="domain" description="3-keto-alpha-glucoside-1,2-lyase/3-keto-2-hydroxy-glucal hydratase" evidence="5">
    <location>
        <begin position="478"/>
        <end position="663"/>
    </location>
</feature>
<reference evidence="6 7" key="1">
    <citation type="submission" date="2019-02" db="EMBL/GenBank/DDBJ databases">
        <title>Deep-cultivation of Planctomycetes and their phenomic and genomic characterization uncovers novel biology.</title>
        <authorList>
            <person name="Wiegand S."/>
            <person name="Jogler M."/>
            <person name="Boedeker C."/>
            <person name="Pinto D."/>
            <person name="Vollmers J."/>
            <person name="Rivas-Marin E."/>
            <person name="Kohn T."/>
            <person name="Peeters S.H."/>
            <person name="Heuer A."/>
            <person name="Rast P."/>
            <person name="Oberbeckmann S."/>
            <person name="Bunk B."/>
            <person name="Jeske O."/>
            <person name="Meyerdierks A."/>
            <person name="Storesund J.E."/>
            <person name="Kallscheuer N."/>
            <person name="Luecker S."/>
            <person name="Lage O.M."/>
            <person name="Pohl T."/>
            <person name="Merkel B.J."/>
            <person name="Hornburger P."/>
            <person name="Mueller R.-W."/>
            <person name="Bruemmer F."/>
            <person name="Labrenz M."/>
            <person name="Spormann A.M."/>
            <person name="Op den Camp H."/>
            <person name="Overmann J."/>
            <person name="Amann R."/>
            <person name="Jetten M.S.M."/>
            <person name="Mascher T."/>
            <person name="Medema M.H."/>
            <person name="Devos D.P."/>
            <person name="Kaster A.-K."/>
            <person name="Ovreas L."/>
            <person name="Rohde M."/>
            <person name="Galperin M.Y."/>
            <person name="Jogler C."/>
        </authorList>
    </citation>
    <scope>NUCLEOTIDE SEQUENCE [LARGE SCALE GENOMIC DNA]</scope>
    <source>
        <strain evidence="6 7">Pan161</strain>
    </source>
</reference>
<dbReference type="CDD" id="cd16027">
    <property type="entry name" value="SGSH"/>
    <property type="match status" value="1"/>
</dbReference>
<evidence type="ECO:0000259" key="4">
    <source>
        <dbReference type="Pfam" id="PF00884"/>
    </source>
</evidence>
<dbReference type="EC" id="3.1.6.1" evidence="6"/>
<organism evidence="6 7">
    <name type="scientific">Gimesia algae</name>
    <dbReference type="NCBI Taxonomy" id="2527971"/>
    <lineage>
        <taxon>Bacteria</taxon>
        <taxon>Pseudomonadati</taxon>
        <taxon>Planctomycetota</taxon>
        <taxon>Planctomycetia</taxon>
        <taxon>Planctomycetales</taxon>
        <taxon>Planctomycetaceae</taxon>
        <taxon>Gimesia</taxon>
    </lineage>
</organism>
<dbReference type="InterPro" id="IPR000917">
    <property type="entry name" value="Sulfatase_N"/>
</dbReference>
<evidence type="ECO:0000313" key="7">
    <source>
        <dbReference type="Proteomes" id="UP000316855"/>
    </source>
</evidence>
<dbReference type="PANTHER" id="PTHR42693:SF53">
    <property type="entry name" value="ENDO-4-O-SULFATASE"/>
    <property type="match status" value="1"/>
</dbReference>
<dbReference type="RefSeq" id="WP_145228640.1">
    <property type="nucleotide sequence ID" value="NZ_CP036343.1"/>
</dbReference>
<evidence type="ECO:0000256" key="1">
    <source>
        <dbReference type="ARBA" id="ARBA00008779"/>
    </source>
</evidence>
<evidence type="ECO:0000313" key="6">
    <source>
        <dbReference type="EMBL" id="QDT91706.1"/>
    </source>
</evidence>
<keyword evidence="7" id="KW-1185">Reference proteome</keyword>
<feature type="domain" description="Sulfatase N-terminal" evidence="4">
    <location>
        <begin position="27"/>
        <end position="314"/>
    </location>
</feature>
<dbReference type="InterPro" id="IPR017850">
    <property type="entry name" value="Alkaline_phosphatase_core_sf"/>
</dbReference>
<dbReference type="Gene3D" id="2.60.120.560">
    <property type="entry name" value="Exo-inulinase, domain 1"/>
    <property type="match status" value="1"/>
</dbReference>
<evidence type="ECO:0000256" key="2">
    <source>
        <dbReference type="ARBA" id="ARBA00022801"/>
    </source>
</evidence>
<comment type="similarity">
    <text evidence="1">Belongs to the sulfatase family.</text>
</comment>
<dbReference type="Pfam" id="PF00884">
    <property type="entry name" value="Sulfatase"/>
    <property type="match status" value="1"/>
</dbReference>
<keyword evidence="3" id="KW-0732">Signal</keyword>
<keyword evidence="2 6" id="KW-0378">Hydrolase</keyword>
<dbReference type="Proteomes" id="UP000316855">
    <property type="component" value="Chromosome"/>
</dbReference>
<dbReference type="OrthoDB" id="9762324at2"/>
<evidence type="ECO:0000259" key="5">
    <source>
        <dbReference type="Pfam" id="PF06439"/>
    </source>
</evidence>
<dbReference type="EMBL" id="CP036343">
    <property type="protein sequence ID" value="QDT91706.1"/>
    <property type="molecule type" value="Genomic_DNA"/>
</dbReference>